<evidence type="ECO:0000313" key="3">
    <source>
        <dbReference type="Proteomes" id="UP001432322"/>
    </source>
</evidence>
<keyword evidence="3" id="KW-1185">Reference proteome</keyword>
<sequence length="93" mass="10524">EEYRGKCESERWRSKIKAFFTFFSSPTETIQASLGEILSSRLITEPMTLCYPFLAESEKTLSDHSVQLSNTTPGDSSGRNIVGVDERKNEENN</sequence>
<feature type="non-terminal residue" evidence="2">
    <location>
        <position position="93"/>
    </location>
</feature>
<evidence type="ECO:0000256" key="1">
    <source>
        <dbReference type="SAM" id="MobiDB-lite"/>
    </source>
</evidence>
<feature type="compositionally biased region" description="Basic and acidic residues" evidence="1">
    <location>
        <begin position="84"/>
        <end position="93"/>
    </location>
</feature>
<dbReference type="AlphaFoldDB" id="A0AAV5UU11"/>
<organism evidence="2 3">
    <name type="scientific">Pristionchus fissidentatus</name>
    <dbReference type="NCBI Taxonomy" id="1538716"/>
    <lineage>
        <taxon>Eukaryota</taxon>
        <taxon>Metazoa</taxon>
        <taxon>Ecdysozoa</taxon>
        <taxon>Nematoda</taxon>
        <taxon>Chromadorea</taxon>
        <taxon>Rhabditida</taxon>
        <taxon>Rhabditina</taxon>
        <taxon>Diplogasteromorpha</taxon>
        <taxon>Diplogasteroidea</taxon>
        <taxon>Neodiplogasteridae</taxon>
        <taxon>Pristionchus</taxon>
    </lineage>
</organism>
<comment type="caution">
    <text evidence="2">The sequence shown here is derived from an EMBL/GenBank/DDBJ whole genome shotgun (WGS) entry which is preliminary data.</text>
</comment>
<gene>
    <name evidence="2" type="ORF">PFISCL1PPCAC_2027</name>
</gene>
<feature type="region of interest" description="Disordered" evidence="1">
    <location>
        <begin position="64"/>
        <end position="93"/>
    </location>
</feature>
<accession>A0AAV5UU11</accession>
<protein>
    <submittedName>
        <fullName evidence="2">Uncharacterized protein</fullName>
    </submittedName>
</protein>
<name>A0AAV5UU11_9BILA</name>
<dbReference type="EMBL" id="BTSY01000001">
    <property type="protein sequence ID" value="GMT10730.1"/>
    <property type="molecule type" value="Genomic_DNA"/>
</dbReference>
<reference evidence="2" key="1">
    <citation type="submission" date="2023-10" db="EMBL/GenBank/DDBJ databases">
        <title>Genome assembly of Pristionchus species.</title>
        <authorList>
            <person name="Yoshida K."/>
            <person name="Sommer R.J."/>
        </authorList>
    </citation>
    <scope>NUCLEOTIDE SEQUENCE</scope>
    <source>
        <strain evidence="2">RS5133</strain>
    </source>
</reference>
<dbReference type="Proteomes" id="UP001432322">
    <property type="component" value="Unassembled WGS sequence"/>
</dbReference>
<evidence type="ECO:0000313" key="2">
    <source>
        <dbReference type="EMBL" id="GMT10730.1"/>
    </source>
</evidence>
<feature type="compositionally biased region" description="Polar residues" evidence="1">
    <location>
        <begin position="64"/>
        <end position="79"/>
    </location>
</feature>
<feature type="non-terminal residue" evidence="2">
    <location>
        <position position="1"/>
    </location>
</feature>
<proteinExistence type="predicted"/>